<dbReference type="Proteomes" id="UP001428817">
    <property type="component" value="Unassembled WGS sequence"/>
</dbReference>
<sequence>MTPASLAAPGSGSGVPSLPQYRPKPTTAGSGTPSARSRASTDSSKARSSASRATISSVISAPTEDAGRRCGMAW</sequence>
<name>A0ABP9R7X7_9PSEU</name>
<feature type="compositionally biased region" description="Low complexity" evidence="1">
    <location>
        <begin position="34"/>
        <end position="61"/>
    </location>
</feature>
<gene>
    <name evidence="2" type="ORF">GCM10023321_73290</name>
</gene>
<organism evidence="2 3">
    <name type="scientific">Pseudonocardia eucalypti</name>
    <dbReference type="NCBI Taxonomy" id="648755"/>
    <lineage>
        <taxon>Bacteria</taxon>
        <taxon>Bacillati</taxon>
        <taxon>Actinomycetota</taxon>
        <taxon>Actinomycetes</taxon>
        <taxon>Pseudonocardiales</taxon>
        <taxon>Pseudonocardiaceae</taxon>
        <taxon>Pseudonocardia</taxon>
    </lineage>
</organism>
<evidence type="ECO:0000313" key="3">
    <source>
        <dbReference type="Proteomes" id="UP001428817"/>
    </source>
</evidence>
<keyword evidence="3" id="KW-1185">Reference proteome</keyword>
<proteinExistence type="predicted"/>
<feature type="region of interest" description="Disordered" evidence="1">
    <location>
        <begin position="1"/>
        <end position="74"/>
    </location>
</feature>
<protein>
    <submittedName>
        <fullName evidence="2">Uncharacterized protein</fullName>
    </submittedName>
</protein>
<dbReference type="EMBL" id="BAABJP010000052">
    <property type="protein sequence ID" value="GAA5172857.1"/>
    <property type="molecule type" value="Genomic_DNA"/>
</dbReference>
<evidence type="ECO:0000313" key="2">
    <source>
        <dbReference type="EMBL" id="GAA5172857.1"/>
    </source>
</evidence>
<comment type="caution">
    <text evidence="2">The sequence shown here is derived from an EMBL/GenBank/DDBJ whole genome shotgun (WGS) entry which is preliminary data.</text>
</comment>
<reference evidence="3" key="1">
    <citation type="journal article" date="2019" name="Int. J. Syst. Evol. Microbiol.">
        <title>The Global Catalogue of Microorganisms (GCM) 10K type strain sequencing project: providing services to taxonomists for standard genome sequencing and annotation.</title>
        <authorList>
            <consortium name="The Broad Institute Genomics Platform"/>
            <consortium name="The Broad Institute Genome Sequencing Center for Infectious Disease"/>
            <person name="Wu L."/>
            <person name="Ma J."/>
        </authorList>
    </citation>
    <scope>NUCLEOTIDE SEQUENCE [LARGE SCALE GENOMIC DNA]</scope>
    <source>
        <strain evidence="3">JCM 18303</strain>
    </source>
</reference>
<accession>A0ABP9R7X7</accession>
<evidence type="ECO:0000256" key="1">
    <source>
        <dbReference type="SAM" id="MobiDB-lite"/>
    </source>
</evidence>